<evidence type="ECO:0008006" key="9">
    <source>
        <dbReference type="Google" id="ProtNLM"/>
    </source>
</evidence>
<dbReference type="EMBL" id="AP025637">
    <property type="protein sequence ID" value="BDG70958.1"/>
    <property type="molecule type" value="Genomic_DNA"/>
</dbReference>
<name>A0ABM7XZL6_9PROT</name>
<reference evidence="7 8" key="1">
    <citation type="journal article" date="2016" name="Microbes Environ.">
        <title>Phylogenetically diverse aerobic anoxygenic phototrophic bacteria isolated from epilithic biofilms in Tama river, Japan.</title>
        <authorList>
            <person name="Hirose S."/>
            <person name="Matsuura K."/>
            <person name="Haruta S."/>
        </authorList>
    </citation>
    <scope>NUCLEOTIDE SEQUENCE [LARGE SCALE GENOMIC DNA]</scope>
    <source>
        <strain evidence="7 8">S08</strain>
    </source>
</reference>
<evidence type="ECO:0000259" key="6">
    <source>
        <dbReference type="PROSITE" id="PS50885"/>
    </source>
</evidence>
<dbReference type="Pfam" id="PF00672">
    <property type="entry name" value="HAMP"/>
    <property type="match status" value="1"/>
</dbReference>
<dbReference type="SMART" id="SM00304">
    <property type="entry name" value="HAMP"/>
    <property type="match status" value="1"/>
</dbReference>
<evidence type="ECO:0000313" key="7">
    <source>
        <dbReference type="EMBL" id="BDG70958.1"/>
    </source>
</evidence>
<evidence type="ECO:0000313" key="8">
    <source>
        <dbReference type="Proteomes" id="UP000831327"/>
    </source>
</evidence>
<evidence type="ECO:0000256" key="2">
    <source>
        <dbReference type="ARBA" id="ARBA00029447"/>
    </source>
</evidence>
<dbReference type="Gene3D" id="6.10.340.10">
    <property type="match status" value="1"/>
</dbReference>
<evidence type="ECO:0000256" key="4">
    <source>
        <dbReference type="SAM" id="Phobius"/>
    </source>
</evidence>
<keyword evidence="4" id="KW-0472">Membrane</keyword>
<keyword evidence="4" id="KW-1133">Transmembrane helix</keyword>
<organism evidence="7 8">
    <name type="scientific">Roseomonas fluvialis</name>
    <dbReference type="NCBI Taxonomy" id="1750527"/>
    <lineage>
        <taxon>Bacteria</taxon>
        <taxon>Pseudomonadati</taxon>
        <taxon>Pseudomonadota</taxon>
        <taxon>Alphaproteobacteria</taxon>
        <taxon>Acetobacterales</taxon>
        <taxon>Roseomonadaceae</taxon>
        <taxon>Roseomonas</taxon>
    </lineage>
</organism>
<gene>
    <name evidence="7" type="ORF">Rmf_08870</name>
</gene>
<dbReference type="PANTHER" id="PTHR32089">
    <property type="entry name" value="METHYL-ACCEPTING CHEMOTAXIS PROTEIN MCPB"/>
    <property type="match status" value="1"/>
</dbReference>
<dbReference type="InterPro" id="IPR003660">
    <property type="entry name" value="HAMP_dom"/>
</dbReference>
<dbReference type="Pfam" id="PF00015">
    <property type="entry name" value="MCPsignal"/>
    <property type="match status" value="1"/>
</dbReference>
<evidence type="ECO:0000259" key="5">
    <source>
        <dbReference type="PROSITE" id="PS50111"/>
    </source>
</evidence>
<dbReference type="RefSeq" id="WP_244458258.1">
    <property type="nucleotide sequence ID" value="NZ_AP025637.1"/>
</dbReference>
<keyword evidence="8" id="KW-1185">Reference proteome</keyword>
<evidence type="ECO:0000256" key="1">
    <source>
        <dbReference type="ARBA" id="ARBA00023224"/>
    </source>
</evidence>
<proteinExistence type="inferred from homology"/>
<dbReference type="InterPro" id="IPR004089">
    <property type="entry name" value="MCPsignal_dom"/>
</dbReference>
<protein>
    <recommendedName>
        <fullName evidence="9">Methyl-accepting chemotaxis protein</fullName>
    </recommendedName>
</protein>
<dbReference type="PROSITE" id="PS50111">
    <property type="entry name" value="CHEMOTAXIS_TRANSDUC_2"/>
    <property type="match status" value="1"/>
</dbReference>
<dbReference type="Gene3D" id="3.30.450.20">
    <property type="entry name" value="PAS domain"/>
    <property type="match status" value="1"/>
</dbReference>
<feature type="transmembrane region" description="Helical" evidence="4">
    <location>
        <begin position="309"/>
        <end position="328"/>
    </location>
</feature>
<feature type="domain" description="HAMP" evidence="6">
    <location>
        <begin position="330"/>
        <end position="383"/>
    </location>
</feature>
<sequence length="773" mass="80916">MRAFLNMPVGLKLGASSLLTVLMLGGVVGTVYVTGTKMNERIREQNRIAEGAERLTATTATARDVPLHAQSLLAAQRPADVEAARDAALGALERAGEMARQAASQFDDRTAKDLLGAVAERAAVYAAATAEQARLRLAVLAARDDGFLQRAAEYDQGFEGANAAIEFDLTGAQQDDVRTRFVAFHQGVNDMRASALRFFATADDRQSQRTRRAGAQARVHMRGAISAAAGQDRVREELERIGRSAEQAYESAIAAIETAATLARFTTEQAAPAREGLATAVAAANDRLNEMLASTSAAVTVSVAQQERIVLAVAGAIVLLLLLSAWVMTRAIGAPLRRLAGAIVQIAEGRADISVPDRGRRDEIGRIADAVEGLRGNVATAFARSQMIEQMPIGVLVADPHNEFRINYANAYSMELVRSIEAHMPVKPEAMIGQTIDIFHKVPGRIRTMLADPANLPHKARVKMGPEALDLNVSALRDSQGNYVGAMLAWHRVTEQARLADTFEADIGAVVNSVAAAAARMQTSARSLTEAAAESGREALAVSEAGAQANADVQAVAAAAEEMAASVEEITRRVAEAADVARKAVSEAKATDTTVRGLSEAASRIGDVVRLIGEIAGQTNLLALNATIEAARAGEAGKGFAVVASEVKNLAGQTAKATEEIGRQIAEMQGATTQAVDAIRAIGTTVDRTSDIATAIAAAVEEQGATTREIARSAAQVAQATGTVAQKIEGIRSAAESTGGSASGVLEASGALAGDAETLRSRAENFLRAVRAA</sequence>
<feature type="domain" description="Methyl-accepting transducer" evidence="5">
    <location>
        <begin position="517"/>
        <end position="739"/>
    </location>
</feature>
<dbReference type="PANTHER" id="PTHR32089:SF112">
    <property type="entry name" value="LYSOZYME-LIKE PROTEIN-RELATED"/>
    <property type="match status" value="1"/>
</dbReference>
<dbReference type="SMART" id="SM00283">
    <property type="entry name" value="MA"/>
    <property type="match status" value="1"/>
</dbReference>
<dbReference type="PROSITE" id="PS50885">
    <property type="entry name" value="HAMP"/>
    <property type="match status" value="1"/>
</dbReference>
<dbReference type="SUPFAM" id="SSF58104">
    <property type="entry name" value="Methyl-accepting chemotaxis protein (MCP) signaling domain"/>
    <property type="match status" value="1"/>
</dbReference>
<dbReference type="Gene3D" id="1.10.287.950">
    <property type="entry name" value="Methyl-accepting chemotaxis protein"/>
    <property type="match status" value="1"/>
</dbReference>
<evidence type="ECO:0000256" key="3">
    <source>
        <dbReference type="PROSITE-ProRule" id="PRU00284"/>
    </source>
</evidence>
<keyword evidence="1 3" id="KW-0807">Transducer</keyword>
<dbReference type="CDD" id="cd06225">
    <property type="entry name" value="HAMP"/>
    <property type="match status" value="1"/>
</dbReference>
<keyword evidence="4" id="KW-0812">Transmembrane</keyword>
<dbReference type="Proteomes" id="UP000831327">
    <property type="component" value="Chromosome"/>
</dbReference>
<comment type="similarity">
    <text evidence="2">Belongs to the methyl-accepting chemotaxis (MCP) protein family.</text>
</comment>
<accession>A0ABM7XZL6</accession>